<dbReference type="Pfam" id="PF04434">
    <property type="entry name" value="SWIM"/>
    <property type="match status" value="1"/>
</dbReference>
<gene>
    <name evidence="7" type="ORF">BBOH_0445</name>
</gene>
<feature type="compositionally biased region" description="Basic residues" evidence="3">
    <location>
        <begin position="166"/>
        <end position="176"/>
    </location>
</feature>
<dbReference type="InterPro" id="IPR013663">
    <property type="entry name" value="Helicase_SWF/SNF/SWI_bac"/>
</dbReference>
<keyword evidence="2" id="KW-0862">Zinc</keyword>
<keyword evidence="2" id="KW-0479">Metal-binding</keyword>
<keyword evidence="7" id="KW-0347">Helicase</keyword>
<dbReference type="PANTHER" id="PTHR10799">
    <property type="entry name" value="SNF2/RAD54 HELICASE FAMILY"/>
    <property type="match status" value="1"/>
</dbReference>
<organism evidence="7 8">
    <name type="scientific">Bifidobacterium bohemicum DSM 22767</name>
    <dbReference type="NCBI Taxonomy" id="1437606"/>
    <lineage>
        <taxon>Bacteria</taxon>
        <taxon>Bacillati</taxon>
        <taxon>Actinomycetota</taxon>
        <taxon>Actinomycetes</taxon>
        <taxon>Bifidobacteriales</taxon>
        <taxon>Bifidobacteriaceae</taxon>
        <taxon>Bifidobacterium</taxon>
    </lineage>
</organism>
<protein>
    <submittedName>
        <fullName evidence="7">Helicase</fullName>
        <ecNumber evidence="7">3.6.4.12</ecNumber>
    </submittedName>
</protein>
<dbReference type="InterPro" id="IPR038718">
    <property type="entry name" value="SNF2-like_sf"/>
</dbReference>
<feature type="region of interest" description="Disordered" evidence="3">
    <location>
        <begin position="158"/>
        <end position="190"/>
    </location>
</feature>
<dbReference type="Gene3D" id="3.40.50.10810">
    <property type="entry name" value="Tandem AAA-ATPase domain"/>
    <property type="match status" value="2"/>
</dbReference>
<evidence type="ECO:0000313" key="8">
    <source>
        <dbReference type="Proteomes" id="UP000029096"/>
    </source>
</evidence>
<sequence length="1399" mass="153857">MDWHTSVYGSRTGGAGGFGLDSGDDEGFGGVIDSDGGVTYGSAEPVVSEQTLRQLGGKSFYRAYDVIESGRIHDFTCTPGSEGTRLAASVEAADQYADDYEVETLVDENHGQILDSNCTCPAYGRYGSLCKHVIALIMQYNDKPQVFRELPPYGLGKSSDGAVASRRARRPPRRTSRSLVSYMHQQDSQLEQEAKNRQLELLKEVSSRASGDSGGVTALTRHMPIGSVTLRPMLERQGGDWYLHLHICVPSKGISYVIKDVHGLIDSIGRREFVSYGKKLAFVHSVDSFDRRSRDLIAILSRAIEIRRSVSGDYTFYQAKNEAQRMRLSDDETAELLDLYVNQDVTLDYAGGWYGSAMPVSVVDGDPDLGLVVEAASDDDGVRDADTGENDGKKGYVIRHDMVIEQFVVGRVTSYVIVHRRPMSDRQEQAAVNAETIGYSQDVVDTPVHSRPDSAATPLIYRCSKAFVENRALLTVLCGVGERGDLYLSADDIEEFSRTVLPALEPVGQAENEARLVGAVDEPAADVNHGDNVSRAHGIAAKLPAELWANRRVPCVIETYLDRDKSGITCDVQARYGDERFHVFSGIAPGGSVVRDKQAERLAVEAVRQYFPEPFGSVARIPQDDEKAIYRLISEGLPVLRGLGDVFSTPAFDGLTNSPHPVFKIGLSMKSGLVEVSAIADEIDPADVPALLNSYRKRRKFHRLRDGSFVNMDDVDVSKLDEVSGDLGLKPSELDSGSTSVPAYQAYYLDHEADRREKSADFRQYVDDLRSIDPRRYQVPQSFENVLRPYQMEGFRWLNAVSDKGFGGILADEMGLGKTVQMLAFLLARRSEQRKVGPDLIVCPASLVYNWAAECAKFAPGLRVSVLAGSKAERRTILNRSKIWYANQPVDGASGFDSADRLSYEVENAMKGGSSLSRVDGSAMSVDSADNRGTGDAGGENPAPYHDGWRSAAGPLPADSEYDGTFTPGSDDASSGVSGSVPDVIITSYDLLRRDIEDYQGLTCYTMVLDEAQYIKNHATKSSRAVRSVLAQHRFALTGTPIENRLSELWSIVDFLMPGMLGSYKRFRERFEQPIMSGDPDAEAKLQAFVGPFILRRLKSQVLKDLPDKIENVITVRLEGEQRRLYAALEQQLRATVTKQKDIEFKTGKIQVLAQLTRLRQACCDPRLLFENVGSNVVKKDTRAWGAPARQIERADDGWDDAELTAEVEANTVGGGRKTTKPRNVPSAKLDAIAELVSSCQDAGRKMLIFSQFTSFLDLIAERLRRDDVAYDVITGATPKRRRLELVDKFNADDTPVFLISLKAGNTGLNLTGACVVVHADPWWNAAAQEQATDRAHRIGQTQDVNVYQIVAKDTIEERILKMQQAKSDLATRFVDDASSGSAAGISALTKDDLLELLG</sequence>
<reference evidence="7 8" key="1">
    <citation type="submission" date="2014-03" db="EMBL/GenBank/DDBJ databases">
        <title>Genomics of Bifidobacteria.</title>
        <authorList>
            <person name="Ventura M."/>
            <person name="Milani C."/>
            <person name="Lugli G.A."/>
        </authorList>
    </citation>
    <scope>NUCLEOTIDE SEQUENCE [LARGE SCALE GENOMIC DNA]</scope>
    <source>
        <strain evidence="7 8">DSM 22767</strain>
    </source>
</reference>
<name>A0A086ZKC0_9BIFI</name>
<dbReference type="Pfam" id="PF00271">
    <property type="entry name" value="Helicase_C"/>
    <property type="match status" value="1"/>
</dbReference>
<dbReference type="OrthoDB" id="9760715at2"/>
<keyword evidence="7" id="KW-0547">Nucleotide-binding</keyword>
<evidence type="ECO:0000256" key="1">
    <source>
        <dbReference type="ARBA" id="ARBA00022801"/>
    </source>
</evidence>
<dbReference type="STRING" id="1437606.BBOH_0445"/>
<dbReference type="eggNOG" id="COG0553">
    <property type="taxonomic scope" value="Bacteria"/>
</dbReference>
<dbReference type="GO" id="GO:0008270">
    <property type="term" value="F:zinc ion binding"/>
    <property type="evidence" value="ECO:0007669"/>
    <property type="project" value="UniProtKB-KW"/>
</dbReference>
<dbReference type="InterPro" id="IPR000330">
    <property type="entry name" value="SNF2_N"/>
</dbReference>
<dbReference type="SMART" id="SM00487">
    <property type="entry name" value="DEXDc"/>
    <property type="match status" value="1"/>
</dbReference>
<dbReference type="EC" id="3.6.4.12" evidence="7"/>
<evidence type="ECO:0000256" key="3">
    <source>
        <dbReference type="SAM" id="MobiDB-lite"/>
    </source>
</evidence>
<accession>A0A086ZKC0</accession>
<dbReference type="GO" id="GO:0003678">
    <property type="term" value="F:DNA helicase activity"/>
    <property type="evidence" value="ECO:0007669"/>
    <property type="project" value="UniProtKB-EC"/>
</dbReference>
<dbReference type="EMBL" id="JGYP01000001">
    <property type="protein sequence ID" value="KFI46970.1"/>
    <property type="molecule type" value="Genomic_DNA"/>
</dbReference>
<evidence type="ECO:0000256" key="2">
    <source>
        <dbReference type="PROSITE-ProRule" id="PRU00325"/>
    </source>
</evidence>
<dbReference type="InterPro" id="IPR001650">
    <property type="entry name" value="Helicase_C-like"/>
</dbReference>
<keyword evidence="8" id="KW-1185">Reference proteome</keyword>
<dbReference type="PROSITE" id="PS51194">
    <property type="entry name" value="HELICASE_CTER"/>
    <property type="match status" value="1"/>
</dbReference>
<dbReference type="PROSITE" id="PS51192">
    <property type="entry name" value="HELICASE_ATP_BIND_1"/>
    <property type="match status" value="1"/>
</dbReference>
<keyword evidence="1 7" id="KW-0378">Hydrolase</keyword>
<dbReference type="Proteomes" id="UP000029096">
    <property type="component" value="Unassembled WGS sequence"/>
</dbReference>
<feature type="domain" description="Helicase ATP-binding" evidence="5">
    <location>
        <begin position="799"/>
        <end position="1059"/>
    </location>
</feature>
<dbReference type="PROSITE" id="PS50966">
    <property type="entry name" value="ZF_SWIM"/>
    <property type="match status" value="1"/>
</dbReference>
<feature type="region of interest" description="Disordered" evidence="3">
    <location>
        <begin position="915"/>
        <end position="977"/>
    </location>
</feature>
<feature type="domain" description="SWIM-type" evidence="4">
    <location>
        <begin position="100"/>
        <end position="141"/>
    </location>
</feature>
<dbReference type="CDD" id="cd18012">
    <property type="entry name" value="DEXQc_arch_SWI2_SNF2"/>
    <property type="match status" value="1"/>
</dbReference>
<dbReference type="InterPro" id="IPR014001">
    <property type="entry name" value="Helicase_ATP-bd"/>
</dbReference>
<dbReference type="RefSeq" id="WP_052118118.1">
    <property type="nucleotide sequence ID" value="NZ_JDUS01000001.1"/>
</dbReference>
<feature type="compositionally biased region" description="Low complexity" evidence="3">
    <location>
        <begin position="968"/>
        <end position="977"/>
    </location>
</feature>
<evidence type="ECO:0000259" key="6">
    <source>
        <dbReference type="PROSITE" id="PS51194"/>
    </source>
</evidence>
<feature type="domain" description="Helicase C-terminal" evidence="6">
    <location>
        <begin position="1232"/>
        <end position="1382"/>
    </location>
</feature>
<keyword evidence="7" id="KW-0067">ATP-binding</keyword>
<dbReference type="InterPro" id="IPR007527">
    <property type="entry name" value="Znf_SWIM"/>
</dbReference>
<proteinExistence type="predicted"/>
<dbReference type="SMART" id="SM00490">
    <property type="entry name" value="HELICc"/>
    <property type="match status" value="1"/>
</dbReference>
<dbReference type="SUPFAM" id="SSF52540">
    <property type="entry name" value="P-loop containing nucleoside triphosphate hydrolases"/>
    <property type="match status" value="2"/>
</dbReference>
<dbReference type="CDD" id="cd18793">
    <property type="entry name" value="SF2_C_SNF"/>
    <property type="match status" value="1"/>
</dbReference>
<dbReference type="Pfam" id="PF00176">
    <property type="entry name" value="SNF2-rel_dom"/>
    <property type="match status" value="1"/>
</dbReference>
<dbReference type="GO" id="GO:0016787">
    <property type="term" value="F:hydrolase activity"/>
    <property type="evidence" value="ECO:0007669"/>
    <property type="project" value="UniProtKB-KW"/>
</dbReference>
<evidence type="ECO:0000259" key="4">
    <source>
        <dbReference type="PROSITE" id="PS50966"/>
    </source>
</evidence>
<dbReference type="GO" id="GO:0005524">
    <property type="term" value="F:ATP binding"/>
    <property type="evidence" value="ECO:0007669"/>
    <property type="project" value="InterPro"/>
</dbReference>
<dbReference type="InterPro" id="IPR027417">
    <property type="entry name" value="P-loop_NTPase"/>
</dbReference>
<comment type="caution">
    <text evidence="7">The sequence shown here is derived from an EMBL/GenBank/DDBJ whole genome shotgun (WGS) entry which is preliminary data.</text>
</comment>
<dbReference type="InterPro" id="IPR049730">
    <property type="entry name" value="SNF2/RAD54-like_C"/>
</dbReference>
<evidence type="ECO:0000259" key="5">
    <source>
        <dbReference type="PROSITE" id="PS51192"/>
    </source>
</evidence>
<dbReference type="Pfam" id="PF08455">
    <property type="entry name" value="SNF2_assoc"/>
    <property type="match status" value="1"/>
</dbReference>
<evidence type="ECO:0000313" key="7">
    <source>
        <dbReference type="EMBL" id="KFI46970.1"/>
    </source>
</evidence>
<dbReference type="Gene3D" id="3.40.50.300">
    <property type="entry name" value="P-loop containing nucleotide triphosphate hydrolases"/>
    <property type="match status" value="1"/>
</dbReference>
<keyword evidence="2" id="KW-0863">Zinc-finger</keyword>